<keyword evidence="3" id="KW-1185">Reference proteome</keyword>
<dbReference type="EMBL" id="JAJITD010000006">
    <property type="protein sequence ID" value="MCC8393561.1"/>
    <property type="molecule type" value="Genomic_DNA"/>
</dbReference>
<evidence type="ECO:0000259" key="1">
    <source>
        <dbReference type="Pfam" id="PF18593"/>
    </source>
</evidence>
<dbReference type="Proteomes" id="UP001431019">
    <property type="component" value="Unassembled WGS sequence"/>
</dbReference>
<name>A0ABS8JUI1_9BURK</name>
<evidence type="ECO:0000313" key="3">
    <source>
        <dbReference type="Proteomes" id="UP001431019"/>
    </source>
</evidence>
<organism evidence="2 3">
    <name type="scientific">Paraburkholderia sejongensis</name>
    <dbReference type="NCBI Taxonomy" id="2886946"/>
    <lineage>
        <taxon>Bacteria</taxon>
        <taxon>Pseudomonadati</taxon>
        <taxon>Pseudomonadota</taxon>
        <taxon>Betaproteobacteria</taxon>
        <taxon>Burkholderiales</taxon>
        <taxon>Burkholderiaceae</taxon>
        <taxon>Paraburkholderia</taxon>
    </lineage>
</organism>
<gene>
    <name evidence="2" type="ORF">LJ656_13265</name>
</gene>
<accession>A0ABS8JUI1</accession>
<dbReference type="Pfam" id="PF18593">
    <property type="entry name" value="CdiI_2"/>
    <property type="match status" value="1"/>
</dbReference>
<sequence length="87" mass="10840">MDNLFEIYFGQDFDIFGETVPEIVARYKKDFRHHYQKLIREIDLFRNRHPNDLDTAFHQRYWRHFSAEPWGYTTVSFLEEVQRLLRE</sequence>
<dbReference type="InterPro" id="IPR041129">
    <property type="entry name" value="CdiI_2"/>
</dbReference>
<feature type="domain" description="CdiI immunity protein" evidence="1">
    <location>
        <begin position="2"/>
        <end position="84"/>
    </location>
</feature>
<proteinExistence type="predicted"/>
<reference evidence="2 3" key="1">
    <citation type="submission" date="2021-11" db="EMBL/GenBank/DDBJ databases">
        <authorList>
            <person name="Oh E.-T."/>
            <person name="Kim S.-B."/>
        </authorList>
    </citation>
    <scope>NUCLEOTIDE SEQUENCE [LARGE SCALE GENOMIC DNA]</scope>
    <source>
        <strain evidence="2 3">MMS20-SJTR3</strain>
    </source>
</reference>
<comment type="caution">
    <text evidence="2">The sequence shown here is derived from an EMBL/GenBank/DDBJ whole genome shotgun (WGS) entry which is preliminary data.</text>
</comment>
<evidence type="ECO:0000313" key="2">
    <source>
        <dbReference type="EMBL" id="MCC8393561.1"/>
    </source>
</evidence>
<dbReference type="RefSeq" id="WP_230509870.1">
    <property type="nucleotide sequence ID" value="NZ_JAJITD010000006.1"/>
</dbReference>
<protein>
    <recommendedName>
        <fullName evidence="1">CdiI immunity protein domain-containing protein</fullName>
    </recommendedName>
</protein>